<accession>A0AAD9MXS7</accession>
<dbReference type="Proteomes" id="UP001209878">
    <property type="component" value="Unassembled WGS sequence"/>
</dbReference>
<protein>
    <submittedName>
        <fullName evidence="1">Uncharacterized protein</fullName>
    </submittedName>
</protein>
<comment type="caution">
    <text evidence="1">The sequence shown here is derived from an EMBL/GenBank/DDBJ whole genome shotgun (WGS) entry which is preliminary data.</text>
</comment>
<evidence type="ECO:0000313" key="1">
    <source>
        <dbReference type="EMBL" id="KAK2149752.1"/>
    </source>
</evidence>
<dbReference type="EMBL" id="JAODUO010002908">
    <property type="protein sequence ID" value="KAK2149752.1"/>
    <property type="molecule type" value="Genomic_DNA"/>
</dbReference>
<dbReference type="AlphaFoldDB" id="A0AAD9MXS7"/>
<sequence>MISWHHLTQNNMSISQHMDIGSTS</sequence>
<name>A0AAD9MXS7_RIDPI</name>
<organism evidence="1 2">
    <name type="scientific">Ridgeia piscesae</name>
    <name type="common">Tubeworm</name>
    <dbReference type="NCBI Taxonomy" id="27915"/>
    <lineage>
        <taxon>Eukaryota</taxon>
        <taxon>Metazoa</taxon>
        <taxon>Spiralia</taxon>
        <taxon>Lophotrochozoa</taxon>
        <taxon>Annelida</taxon>
        <taxon>Polychaeta</taxon>
        <taxon>Sedentaria</taxon>
        <taxon>Canalipalpata</taxon>
        <taxon>Sabellida</taxon>
        <taxon>Siboglinidae</taxon>
        <taxon>Ridgeia</taxon>
    </lineage>
</organism>
<gene>
    <name evidence="1" type="ORF">NP493_2925g00000</name>
</gene>
<proteinExistence type="predicted"/>
<keyword evidence="2" id="KW-1185">Reference proteome</keyword>
<reference evidence="1" key="1">
    <citation type="journal article" date="2023" name="Mol. Biol. Evol.">
        <title>Third-Generation Sequencing Reveals the Adaptive Role of the Epigenome in Three Deep-Sea Polychaetes.</title>
        <authorList>
            <person name="Perez M."/>
            <person name="Aroh O."/>
            <person name="Sun Y."/>
            <person name="Lan Y."/>
            <person name="Juniper S.K."/>
            <person name="Young C.R."/>
            <person name="Angers B."/>
            <person name="Qian P.Y."/>
        </authorList>
    </citation>
    <scope>NUCLEOTIDE SEQUENCE</scope>
    <source>
        <strain evidence="1">R07B-5</strain>
    </source>
</reference>
<evidence type="ECO:0000313" key="2">
    <source>
        <dbReference type="Proteomes" id="UP001209878"/>
    </source>
</evidence>